<comment type="caution">
    <text evidence="1">The sequence shown here is derived from an EMBL/GenBank/DDBJ whole genome shotgun (WGS) entry which is preliminary data.</text>
</comment>
<gene>
    <name evidence="1" type="ORF">PRZ03_12145</name>
</gene>
<dbReference type="Proteomes" id="UP001221189">
    <property type="component" value="Unassembled WGS sequence"/>
</dbReference>
<reference evidence="1 2" key="1">
    <citation type="submission" date="2022-10" db="EMBL/GenBank/DDBJ databases">
        <title>Paucibacter sp. hw1 Genome sequencing.</title>
        <authorList>
            <person name="Park S."/>
        </authorList>
    </citation>
    <scope>NUCLEOTIDE SEQUENCE [LARGE SCALE GENOMIC DNA]</scope>
    <source>
        <strain evidence="2">hw1</strain>
    </source>
</reference>
<evidence type="ECO:0000313" key="1">
    <source>
        <dbReference type="EMBL" id="MDC8772325.1"/>
    </source>
</evidence>
<evidence type="ECO:0000313" key="2">
    <source>
        <dbReference type="Proteomes" id="UP001221189"/>
    </source>
</evidence>
<protein>
    <submittedName>
        <fullName evidence="1">Zf-HC2 domain-containing protein</fullName>
    </submittedName>
</protein>
<dbReference type="RefSeq" id="WP_273600521.1">
    <property type="nucleotide sequence ID" value="NZ_JAQQXT010000006.1"/>
</dbReference>
<sequence>MMGLPNCREVTRLVLEGEERALRSSEKLAVRAHFLICKACTNFGKQVELMSKASARWRGYSGE</sequence>
<proteinExistence type="predicted"/>
<organism evidence="1 2">
    <name type="scientific">Roseateles albus</name>
    <dbReference type="NCBI Taxonomy" id="2987525"/>
    <lineage>
        <taxon>Bacteria</taxon>
        <taxon>Pseudomonadati</taxon>
        <taxon>Pseudomonadota</taxon>
        <taxon>Betaproteobacteria</taxon>
        <taxon>Burkholderiales</taxon>
        <taxon>Sphaerotilaceae</taxon>
        <taxon>Roseateles</taxon>
    </lineage>
</organism>
<dbReference type="EMBL" id="JAQQXT010000006">
    <property type="protein sequence ID" value="MDC8772325.1"/>
    <property type="molecule type" value="Genomic_DNA"/>
</dbReference>
<name>A0ABT5KEH3_9BURK</name>
<accession>A0ABT5KEH3</accession>
<keyword evidence="2" id="KW-1185">Reference proteome</keyword>